<comment type="similarity">
    <text evidence="1">Belongs to the LysR transcriptional regulatory family.</text>
</comment>
<dbReference type="SUPFAM" id="SSF53850">
    <property type="entry name" value="Periplasmic binding protein-like II"/>
    <property type="match status" value="1"/>
</dbReference>
<dbReference type="SUPFAM" id="SSF46785">
    <property type="entry name" value="Winged helix' DNA-binding domain"/>
    <property type="match status" value="1"/>
</dbReference>
<reference evidence="6 7" key="1">
    <citation type="submission" date="2016-06" db="EMBL/GenBank/DDBJ databases">
        <title>Four novel species of enterococci isolated from chicken manure.</title>
        <authorList>
            <person name="Van Tyne D."/>
        </authorList>
    </citation>
    <scope>NUCLEOTIDE SEQUENCE [LARGE SCALE GENOMIC DNA]</scope>
    <source>
        <strain evidence="6 7">CU12B</strain>
    </source>
</reference>
<evidence type="ECO:0000256" key="2">
    <source>
        <dbReference type="ARBA" id="ARBA00023015"/>
    </source>
</evidence>
<keyword evidence="7" id="KW-1185">Reference proteome</keyword>
<keyword evidence="4" id="KW-0804">Transcription</keyword>
<dbReference type="Gene3D" id="1.10.10.10">
    <property type="entry name" value="Winged helix-like DNA-binding domain superfamily/Winged helix DNA-binding domain"/>
    <property type="match status" value="1"/>
</dbReference>
<dbReference type="PANTHER" id="PTHR30126:SF64">
    <property type="entry name" value="HTH-TYPE TRANSCRIPTIONAL REGULATOR CITR"/>
    <property type="match status" value="1"/>
</dbReference>
<evidence type="ECO:0000313" key="7">
    <source>
        <dbReference type="Proteomes" id="UP000782705"/>
    </source>
</evidence>
<gene>
    <name evidence="6" type="ORF">BAU17_06955</name>
</gene>
<sequence length="295" mass="33122">MLSKLDLYRIFDAVAQNSSFSQAAKQLFLTQPAVSQSIMQLENELAVRLFKRTSKGVTLTQEGTLLYDYVHSAIHLIESGENKVQELKTLTAGTITIGVGDTISRYYLLPYLENFHRRYPDIKFKLINGTTSELCTILKTGQIDIAICNFPIEDDKLELIPCQEIQDTFVCGEQYKKDFTNPISLTELVKYPLICLDNASISRQFIDEFMESHGIQLVPEFELGAHDLLLDFAKINLGIACVTREFAADYLKDGSLTEIQLTEQIPKRSIGICYLKSVPLNTASLKFIAGMVSPS</sequence>
<evidence type="ECO:0000256" key="4">
    <source>
        <dbReference type="ARBA" id="ARBA00023163"/>
    </source>
</evidence>
<protein>
    <submittedName>
        <fullName evidence="6">LysR family transcriptional regulator</fullName>
    </submittedName>
</protein>
<dbReference type="Pfam" id="PF03466">
    <property type="entry name" value="LysR_substrate"/>
    <property type="match status" value="1"/>
</dbReference>
<comment type="caution">
    <text evidence="6">The sequence shown here is derived from an EMBL/GenBank/DDBJ whole genome shotgun (WGS) entry which is preliminary data.</text>
</comment>
<evidence type="ECO:0000313" key="6">
    <source>
        <dbReference type="EMBL" id="KAF1304432.1"/>
    </source>
</evidence>
<dbReference type="InterPro" id="IPR005119">
    <property type="entry name" value="LysR_subst-bd"/>
</dbReference>
<accession>A0ABQ6Z0P6</accession>
<dbReference type="InterPro" id="IPR000847">
    <property type="entry name" value="LysR_HTH_N"/>
</dbReference>
<evidence type="ECO:0000256" key="3">
    <source>
        <dbReference type="ARBA" id="ARBA00023125"/>
    </source>
</evidence>
<feature type="domain" description="HTH lysR-type" evidence="5">
    <location>
        <begin position="1"/>
        <end position="60"/>
    </location>
</feature>
<dbReference type="Gene3D" id="3.40.190.290">
    <property type="match status" value="1"/>
</dbReference>
<dbReference type="PANTHER" id="PTHR30126">
    <property type="entry name" value="HTH-TYPE TRANSCRIPTIONAL REGULATOR"/>
    <property type="match status" value="1"/>
</dbReference>
<evidence type="ECO:0000256" key="1">
    <source>
        <dbReference type="ARBA" id="ARBA00009437"/>
    </source>
</evidence>
<evidence type="ECO:0000259" key="5">
    <source>
        <dbReference type="PROSITE" id="PS50931"/>
    </source>
</evidence>
<dbReference type="Proteomes" id="UP000782705">
    <property type="component" value="Unassembled WGS sequence"/>
</dbReference>
<proteinExistence type="inferred from homology"/>
<keyword evidence="3" id="KW-0238">DNA-binding</keyword>
<dbReference type="InterPro" id="IPR036390">
    <property type="entry name" value="WH_DNA-bd_sf"/>
</dbReference>
<dbReference type="CDD" id="cd05466">
    <property type="entry name" value="PBP2_LTTR_substrate"/>
    <property type="match status" value="1"/>
</dbReference>
<name>A0ABQ6Z0P6_9ENTE</name>
<dbReference type="RefSeq" id="WP_161901766.1">
    <property type="nucleotide sequence ID" value="NZ_MAEL01000032.1"/>
</dbReference>
<dbReference type="EMBL" id="MAEL01000032">
    <property type="protein sequence ID" value="KAF1304432.1"/>
    <property type="molecule type" value="Genomic_DNA"/>
</dbReference>
<dbReference type="InterPro" id="IPR036388">
    <property type="entry name" value="WH-like_DNA-bd_sf"/>
</dbReference>
<dbReference type="Pfam" id="PF00126">
    <property type="entry name" value="HTH_1"/>
    <property type="match status" value="1"/>
</dbReference>
<dbReference type="PRINTS" id="PR00039">
    <property type="entry name" value="HTHLYSR"/>
</dbReference>
<keyword evidence="2" id="KW-0805">Transcription regulation</keyword>
<dbReference type="PROSITE" id="PS50931">
    <property type="entry name" value="HTH_LYSR"/>
    <property type="match status" value="1"/>
</dbReference>
<organism evidence="6 7">
    <name type="scientific">Candidatus Enterococcus willemsii</name>
    <dbReference type="NCBI Taxonomy" id="1857215"/>
    <lineage>
        <taxon>Bacteria</taxon>
        <taxon>Bacillati</taxon>
        <taxon>Bacillota</taxon>
        <taxon>Bacilli</taxon>
        <taxon>Lactobacillales</taxon>
        <taxon>Enterococcaceae</taxon>
        <taxon>Enterococcus</taxon>
    </lineage>
</organism>